<dbReference type="PROSITE" id="PS51257">
    <property type="entry name" value="PROKAR_LIPOPROTEIN"/>
    <property type="match status" value="1"/>
</dbReference>
<reference evidence="2 3" key="1">
    <citation type="submission" date="2020-09" db="EMBL/GenBank/DDBJ databases">
        <authorList>
            <person name="Kim M.K."/>
        </authorList>
    </citation>
    <scope>NUCLEOTIDE SEQUENCE [LARGE SCALE GENOMIC DNA]</scope>
    <source>
        <strain evidence="2 3">BT646</strain>
    </source>
</reference>
<dbReference type="EMBL" id="JACWZZ010000002">
    <property type="protein sequence ID" value="MBD2715909.1"/>
    <property type="molecule type" value="Genomic_DNA"/>
</dbReference>
<sequence>MFRIPTLRRVAPLLSVLGVAAACSKDDDQSATPETGTFEKTVRLPADYYPPTDVAELTDGSVFVLRQARPQVNGYVASFTTTRDGKRLLCSGEAGRLVLRKTNADLTD</sequence>
<feature type="chain" id="PRO_5046344356" evidence="1">
    <location>
        <begin position="22"/>
        <end position="108"/>
    </location>
</feature>
<dbReference type="Proteomes" id="UP000642468">
    <property type="component" value="Unassembled WGS sequence"/>
</dbReference>
<organism evidence="2 3">
    <name type="scientific">Hymenobacter duratus</name>
    <dbReference type="NCBI Taxonomy" id="2771356"/>
    <lineage>
        <taxon>Bacteria</taxon>
        <taxon>Pseudomonadati</taxon>
        <taxon>Bacteroidota</taxon>
        <taxon>Cytophagia</taxon>
        <taxon>Cytophagales</taxon>
        <taxon>Hymenobacteraceae</taxon>
        <taxon>Hymenobacter</taxon>
    </lineage>
</organism>
<dbReference type="RefSeq" id="WP_190784860.1">
    <property type="nucleotide sequence ID" value="NZ_JACWZZ010000002.1"/>
</dbReference>
<accession>A0ABR8JGB5</accession>
<gene>
    <name evidence="2" type="ORF">IC231_12765</name>
</gene>
<proteinExistence type="predicted"/>
<evidence type="ECO:0000313" key="2">
    <source>
        <dbReference type="EMBL" id="MBD2715909.1"/>
    </source>
</evidence>
<feature type="signal peptide" evidence="1">
    <location>
        <begin position="1"/>
        <end position="21"/>
    </location>
</feature>
<name>A0ABR8JGB5_9BACT</name>
<evidence type="ECO:0000313" key="3">
    <source>
        <dbReference type="Proteomes" id="UP000642468"/>
    </source>
</evidence>
<protein>
    <submittedName>
        <fullName evidence="2">Uncharacterized protein</fullName>
    </submittedName>
</protein>
<comment type="caution">
    <text evidence="2">The sequence shown here is derived from an EMBL/GenBank/DDBJ whole genome shotgun (WGS) entry which is preliminary data.</text>
</comment>
<keyword evidence="1" id="KW-0732">Signal</keyword>
<keyword evidence="3" id="KW-1185">Reference proteome</keyword>
<evidence type="ECO:0000256" key="1">
    <source>
        <dbReference type="SAM" id="SignalP"/>
    </source>
</evidence>